<dbReference type="VEuPathDB" id="FungiDB:PC110_g14338"/>
<reference evidence="2 3" key="1">
    <citation type="submission" date="2018-01" db="EMBL/GenBank/DDBJ databases">
        <title>Draft genome of the strawberry crown rot pathogen Phytophthora cactorum.</title>
        <authorList>
            <person name="Armitage A.D."/>
            <person name="Lysoe E."/>
            <person name="Nellist C.F."/>
            <person name="Harrison R.J."/>
            <person name="Brurberg M.B."/>
        </authorList>
    </citation>
    <scope>NUCLEOTIDE SEQUENCE [LARGE SCALE GENOMIC DNA]</scope>
    <source>
        <strain evidence="2 3">10300</strain>
    </source>
</reference>
<evidence type="ECO:0000313" key="2">
    <source>
        <dbReference type="EMBL" id="RAW29297.1"/>
    </source>
</evidence>
<dbReference type="OrthoDB" id="109581at2759"/>
<dbReference type="Proteomes" id="UP000251314">
    <property type="component" value="Unassembled WGS sequence"/>
</dbReference>
<comment type="caution">
    <text evidence="2">The sequence shown here is derived from an EMBL/GenBank/DDBJ whole genome shotgun (WGS) entry which is preliminary data.</text>
</comment>
<organism evidence="2 3">
    <name type="scientific">Phytophthora cactorum</name>
    <dbReference type="NCBI Taxonomy" id="29920"/>
    <lineage>
        <taxon>Eukaryota</taxon>
        <taxon>Sar</taxon>
        <taxon>Stramenopiles</taxon>
        <taxon>Oomycota</taxon>
        <taxon>Peronosporomycetes</taxon>
        <taxon>Peronosporales</taxon>
        <taxon>Peronosporaceae</taxon>
        <taxon>Phytophthora</taxon>
    </lineage>
</organism>
<sequence>MPGRFFEIREHLDADNEAIEDLLPSPSSTKKLKALLVKMKMVESVSKRIQSSDVTIWEVRALFDALLQQFPVFAKYLDKWSCLFTLARSVELPFFLFLDSSATIVGGPYYKSAVVKLQRGRPLGRQEKTALSVLKVASGRPSADNPDDGFAERVLQRACVSEQTDKYILVAAILLTSSIVERLFSMARAMIGLERHSLQMIMVEAKLFLKGSRIVTAPITKSFNAELLNTFCDLRLNIASVDVIEGLLIAEIEHIAGSVKNQTLPDIKALLQSKLRLNMTESDLYAGMLDYFNEFGKVMRVNGLTECCSGNDGVREKYKRLVTSLHPATLKSEVKPCAHFTPKFAALNPILLLDLIATEHERQYQRLVTKKKDAPEDKKEKSTAKSEKHTKKKKPWGSNPLSAPFSEAKRTAEMRKSRFVSGTKLRRKLRDTNLAKRARLKPLGECLPVPSRTVTLSGVLQLPYCPDSGSDYTTFGSNWVVADKKAKLHLLIHTAAGPVEPISTVAVLIVDIGDDEFIVGNDLLNALGINVDRQLEMLVTVETTRLIPIRSSWKPTTCRPQLVLLNQVMMAFSPPWRD</sequence>
<dbReference type="PANTHER" id="PTHR40866:SF1">
    <property type="entry name" value="BED-TYPE DOMAIN-CONTAINING PROTEIN"/>
    <property type="match status" value="1"/>
</dbReference>
<evidence type="ECO:0000313" key="3">
    <source>
        <dbReference type="Proteomes" id="UP000251314"/>
    </source>
</evidence>
<dbReference type="PANTHER" id="PTHR40866">
    <property type="entry name" value="BED-TYPE DOMAIN-CONTAINING PROTEIN"/>
    <property type="match status" value="1"/>
</dbReference>
<keyword evidence="3" id="KW-1185">Reference proteome</keyword>
<gene>
    <name evidence="2" type="ORF">PC110_g14338</name>
</gene>
<evidence type="ECO:0000256" key="1">
    <source>
        <dbReference type="SAM" id="MobiDB-lite"/>
    </source>
</evidence>
<feature type="compositionally biased region" description="Basic and acidic residues" evidence="1">
    <location>
        <begin position="367"/>
        <end position="387"/>
    </location>
</feature>
<feature type="region of interest" description="Disordered" evidence="1">
    <location>
        <begin position="367"/>
        <end position="409"/>
    </location>
</feature>
<name>A0A329RX90_9STRA</name>
<proteinExistence type="predicted"/>
<dbReference type="AlphaFoldDB" id="A0A329RX90"/>
<dbReference type="EMBL" id="MJFZ01000437">
    <property type="protein sequence ID" value="RAW29297.1"/>
    <property type="molecule type" value="Genomic_DNA"/>
</dbReference>
<protein>
    <submittedName>
        <fullName evidence="2">Uncharacterized protein</fullName>
    </submittedName>
</protein>
<accession>A0A329RX90</accession>